<dbReference type="RefSeq" id="XP_034013947.1">
    <property type="nucleotide sequence ID" value="XM_034153736.1"/>
</dbReference>
<accession>A0A642UUX7</accession>
<keyword evidence="3" id="KW-1185">Reference proteome</keyword>
<reference evidence="2 3" key="1">
    <citation type="submission" date="2019-07" db="EMBL/GenBank/DDBJ databases">
        <title>Genome assembly of two rare yeast pathogens: Diutina rugosa and Trichomonascus ciferrii.</title>
        <authorList>
            <person name="Mixao V."/>
            <person name="Saus E."/>
            <person name="Hansen A."/>
            <person name="Lass-Flor C."/>
            <person name="Gabaldon T."/>
        </authorList>
    </citation>
    <scope>NUCLEOTIDE SEQUENCE [LARGE SCALE GENOMIC DNA]</scope>
    <source>
        <strain evidence="2 3">CBS 613</strain>
    </source>
</reference>
<protein>
    <recommendedName>
        <fullName evidence="4">Protein PAR32</fullName>
    </recommendedName>
</protein>
<dbReference type="VEuPathDB" id="FungiDB:DIURU_001216"/>
<dbReference type="EMBL" id="SWFT01000038">
    <property type="protein sequence ID" value="KAA8906034.1"/>
    <property type="molecule type" value="Genomic_DNA"/>
</dbReference>
<dbReference type="PANTHER" id="PTHR34693:SF1">
    <property type="entry name" value="PROTEIN PAR32"/>
    <property type="match status" value="1"/>
</dbReference>
<evidence type="ECO:0000313" key="3">
    <source>
        <dbReference type="Proteomes" id="UP000449547"/>
    </source>
</evidence>
<dbReference type="AlphaFoldDB" id="A0A642UUX7"/>
<evidence type="ECO:0000313" key="2">
    <source>
        <dbReference type="EMBL" id="KAA8906034.1"/>
    </source>
</evidence>
<sequence length="236" mass="25274">MSRGGAGNIEHQMHQHQQSRRGSVLSAFGDNHSIHSSQDSFGVKPVRSNPLRPVASNRSASMRPVMSNRSGSGLTTSLSNHEHYLHPTTSHNKKTYYSTGRGGAGNIASVEGAPPSPKIVAQGENYPTLHTAKVSTGRGGYGNMVENSNPDFTRRLQDVDGKPELNVVPSNKSISVGRGGFGNITTTKSAASQSSNPMQQTVSPEVNLYTISSQGNELKKKRNKSFLGKIKEIFGS</sequence>
<dbReference type="Proteomes" id="UP000449547">
    <property type="component" value="Unassembled WGS sequence"/>
</dbReference>
<feature type="region of interest" description="Disordered" evidence="1">
    <location>
        <begin position="1"/>
        <end position="74"/>
    </location>
</feature>
<dbReference type="InterPro" id="IPR022024">
    <property type="entry name" value="DUF3602"/>
</dbReference>
<proteinExistence type="predicted"/>
<dbReference type="PANTHER" id="PTHR34693">
    <property type="entry name" value="PROTEIN PAR32"/>
    <property type="match status" value="1"/>
</dbReference>
<dbReference type="OMA" id="HEHYLHP"/>
<organism evidence="2 3">
    <name type="scientific">Diutina rugosa</name>
    <name type="common">Yeast</name>
    <name type="synonym">Candida rugosa</name>
    <dbReference type="NCBI Taxonomy" id="5481"/>
    <lineage>
        <taxon>Eukaryota</taxon>
        <taxon>Fungi</taxon>
        <taxon>Dikarya</taxon>
        <taxon>Ascomycota</taxon>
        <taxon>Saccharomycotina</taxon>
        <taxon>Pichiomycetes</taxon>
        <taxon>Debaryomycetaceae</taxon>
        <taxon>Diutina</taxon>
    </lineage>
</organism>
<dbReference type="InterPro" id="IPR053203">
    <property type="entry name" value="Cisplatin_resist-associated"/>
</dbReference>
<name>A0A642UUX7_DIURU</name>
<gene>
    <name evidence="2" type="ORF">DIURU_001216</name>
</gene>
<evidence type="ECO:0000256" key="1">
    <source>
        <dbReference type="SAM" id="MobiDB-lite"/>
    </source>
</evidence>
<dbReference type="OrthoDB" id="3063476at2759"/>
<dbReference type="GeneID" id="54779869"/>
<evidence type="ECO:0008006" key="4">
    <source>
        <dbReference type="Google" id="ProtNLM"/>
    </source>
</evidence>
<dbReference type="Pfam" id="PF12223">
    <property type="entry name" value="DUF3602"/>
    <property type="match status" value="2"/>
</dbReference>
<comment type="caution">
    <text evidence="2">The sequence shown here is derived from an EMBL/GenBank/DDBJ whole genome shotgun (WGS) entry which is preliminary data.</text>
</comment>